<keyword evidence="1 7" id="KW-0028">Amino-acid biosynthesis</keyword>
<dbReference type="InterPro" id="IPR027417">
    <property type="entry name" value="P-loop_NTPase"/>
</dbReference>
<reference evidence="9" key="1">
    <citation type="journal article" date="2019" name="Int. J. Syst. Evol. Microbiol.">
        <title>The Global Catalogue of Microorganisms (GCM) 10K type strain sequencing project: providing services to taxonomists for standard genome sequencing and annotation.</title>
        <authorList>
            <consortium name="The Broad Institute Genomics Platform"/>
            <consortium name="The Broad Institute Genome Sequencing Center for Infectious Disease"/>
            <person name="Wu L."/>
            <person name="Ma J."/>
        </authorList>
    </citation>
    <scope>NUCLEOTIDE SEQUENCE [LARGE SCALE GENOMIC DNA]</scope>
    <source>
        <strain evidence="9">KCTC 52924</strain>
    </source>
</reference>
<dbReference type="InterPro" id="IPR031322">
    <property type="entry name" value="Shikimate/glucono_kinase"/>
</dbReference>
<evidence type="ECO:0000313" key="8">
    <source>
        <dbReference type="EMBL" id="MFD2788841.1"/>
    </source>
</evidence>
<keyword evidence="3 7" id="KW-0547">Nucleotide-binding</keyword>
<comment type="function">
    <text evidence="7">Catalyzes the specific phosphorylation of the 3-hydroxyl group of shikimic acid using ATP as a cosubstrate.</text>
</comment>
<feature type="binding site" evidence="7">
    <location>
        <position position="56"/>
    </location>
    <ligand>
        <name>substrate</name>
    </ligand>
</feature>
<dbReference type="HAMAP" id="MF_00109">
    <property type="entry name" value="Shikimate_kinase"/>
    <property type="match status" value="1"/>
</dbReference>
<keyword evidence="4 7" id="KW-0418">Kinase</keyword>
<dbReference type="RefSeq" id="WP_251809136.1">
    <property type="nucleotide sequence ID" value="NZ_CP166679.1"/>
</dbReference>
<feature type="binding site" evidence="7">
    <location>
        <position position="32"/>
    </location>
    <ligand>
        <name>substrate</name>
    </ligand>
</feature>
<comment type="catalytic activity">
    <reaction evidence="7">
        <text>shikimate + ATP = 3-phosphoshikimate + ADP + H(+)</text>
        <dbReference type="Rhea" id="RHEA:13121"/>
        <dbReference type="ChEBI" id="CHEBI:15378"/>
        <dbReference type="ChEBI" id="CHEBI:30616"/>
        <dbReference type="ChEBI" id="CHEBI:36208"/>
        <dbReference type="ChEBI" id="CHEBI:145989"/>
        <dbReference type="ChEBI" id="CHEBI:456216"/>
        <dbReference type="EC" id="2.7.1.71"/>
    </reaction>
</comment>
<feature type="binding site" evidence="7">
    <location>
        <position position="14"/>
    </location>
    <ligand>
        <name>Mg(2+)</name>
        <dbReference type="ChEBI" id="CHEBI:18420"/>
    </ligand>
</feature>
<organism evidence="8 9">
    <name type="scientific">Arenibacter antarcticus</name>
    <dbReference type="NCBI Taxonomy" id="2040469"/>
    <lineage>
        <taxon>Bacteria</taxon>
        <taxon>Pseudomonadati</taxon>
        <taxon>Bacteroidota</taxon>
        <taxon>Flavobacteriia</taxon>
        <taxon>Flavobacteriales</taxon>
        <taxon>Flavobacteriaceae</taxon>
        <taxon>Arenibacter</taxon>
    </lineage>
</organism>
<comment type="similarity">
    <text evidence="7">Belongs to the shikimate kinase family.</text>
</comment>
<keyword evidence="6 7" id="KW-0057">Aromatic amino acid biosynthesis</keyword>
<evidence type="ECO:0000256" key="2">
    <source>
        <dbReference type="ARBA" id="ARBA00022679"/>
    </source>
</evidence>
<keyword evidence="5 7" id="KW-0067">ATP-binding</keyword>
<keyword evidence="7" id="KW-0479">Metal-binding</keyword>
<dbReference type="EC" id="2.7.1.71" evidence="7"/>
<dbReference type="PANTHER" id="PTHR21087:SF16">
    <property type="entry name" value="SHIKIMATE KINASE 1, CHLOROPLASTIC"/>
    <property type="match status" value="1"/>
</dbReference>
<comment type="pathway">
    <text evidence="7">Metabolic intermediate biosynthesis; chorismate biosynthesis; chorismate from D-erythrose 4-phosphate and phosphoenolpyruvate: step 5/7.</text>
</comment>
<dbReference type="Gene3D" id="3.40.50.300">
    <property type="entry name" value="P-loop containing nucleotide triphosphate hydrolases"/>
    <property type="match status" value="1"/>
</dbReference>
<keyword evidence="7" id="KW-0963">Cytoplasm</keyword>
<evidence type="ECO:0000256" key="5">
    <source>
        <dbReference type="ARBA" id="ARBA00022840"/>
    </source>
</evidence>
<evidence type="ECO:0000313" key="9">
    <source>
        <dbReference type="Proteomes" id="UP001597532"/>
    </source>
</evidence>
<keyword evidence="2 7" id="KW-0808">Transferase</keyword>
<dbReference type="GO" id="GO:0016301">
    <property type="term" value="F:kinase activity"/>
    <property type="evidence" value="ECO:0007669"/>
    <property type="project" value="UniProtKB-KW"/>
</dbReference>
<keyword evidence="7" id="KW-0460">Magnesium</keyword>
<feature type="binding site" evidence="7">
    <location>
        <position position="141"/>
    </location>
    <ligand>
        <name>substrate</name>
    </ligand>
</feature>
<keyword evidence="9" id="KW-1185">Reference proteome</keyword>
<comment type="caution">
    <text evidence="8">The sequence shown here is derived from an EMBL/GenBank/DDBJ whole genome shotgun (WGS) entry which is preliminary data.</text>
</comment>
<feature type="binding site" evidence="7">
    <location>
        <position position="79"/>
    </location>
    <ligand>
        <name>substrate</name>
    </ligand>
</feature>
<name>A0ABW5VCW5_9FLAO</name>
<gene>
    <name evidence="7" type="primary">aroK</name>
    <name evidence="8" type="ORF">ACFS1K_03595</name>
</gene>
<evidence type="ECO:0000256" key="3">
    <source>
        <dbReference type="ARBA" id="ARBA00022741"/>
    </source>
</evidence>
<dbReference type="CDD" id="cd00464">
    <property type="entry name" value="SK"/>
    <property type="match status" value="1"/>
</dbReference>
<dbReference type="Pfam" id="PF01202">
    <property type="entry name" value="SKI"/>
    <property type="match status" value="1"/>
</dbReference>
<feature type="binding site" evidence="7">
    <location>
        <begin position="10"/>
        <end position="15"/>
    </location>
    <ligand>
        <name>ATP</name>
        <dbReference type="ChEBI" id="CHEBI:30616"/>
    </ligand>
</feature>
<dbReference type="PRINTS" id="PR01100">
    <property type="entry name" value="SHIKIMTKNASE"/>
</dbReference>
<protein>
    <recommendedName>
        <fullName evidence="7">Shikimate kinase</fullName>
        <shortName evidence="7">SK</shortName>
        <ecNumber evidence="7">2.7.1.71</ecNumber>
    </recommendedName>
</protein>
<comment type="cofactor">
    <cofactor evidence="7">
        <name>Mg(2+)</name>
        <dbReference type="ChEBI" id="CHEBI:18420"/>
    </cofactor>
    <text evidence="7">Binds 1 Mg(2+) ion per subunit.</text>
</comment>
<evidence type="ECO:0000256" key="7">
    <source>
        <dbReference type="HAMAP-Rule" id="MF_00109"/>
    </source>
</evidence>
<proteinExistence type="inferred from homology"/>
<comment type="subunit">
    <text evidence="7">Monomer.</text>
</comment>
<dbReference type="EMBL" id="JBHUOK010000008">
    <property type="protein sequence ID" value="MFD2788841.1"/>
    <property type="molecule type" value="Genomic_DNA"/>
</dbReference>
<comment type="subcellular location">
    <subcellularLocation>
        <location evidence="7">Cytoplasm</location>
    </subcellularLocation>
</comment>
<feature type="binding site" evidence="7">
    <location>
        <position position="119"/>
    </location>
    <ligand>
        <name>ATP</name>
        <dbReference type="ChEBI" id="CHEBI:30616"/>
    </ligand>
</feature>
<dbReference type="InterPro" id="IPR000623">
    <property type="entry name" value="Shikimate_kinase/TSH1"/>
</dbReference>
<dbReference type="SUPFAM" id="SSF52540">
    <property type="entry name" value="P-loop containing nucleoside triphosphate hydrolases"/>
    <property type="match status" value="1"/>
</dbReference>
<dbReference type="Proteomes" id="UP001597532">
    <property type="component" value="Unassembled WGS sequence"/>
</dbReference>
<evidence type="ECO:0000256" key="4">
    <source>
        <dbReference type="ARBA" id="ARBA00022777"/>
    </source>
</evidence>
<dbReference type="PANTHER" id="PTHR21087">
    <property type="entry name" value="SHIKIMATE KINASE"/>
    <property type="match status" value="1"/>
</dbReference>
<accession>A0ABW5VCW5</accession>
<comment type="caution">
    <text evidence="7">Lacks conserved residue(s) required for the propagation of feature annotation.</text>
</comment>
<evidence type="ECO:0000256" key="6">
    <source>
        <dbReference type="ARBA" id="ARBA00023141"/>
    </source>
</evidence>
<evidence type="ECO:0000256" key="1">
    <source>
        <dbReference type="ARBA" id="ARBA00022605"/>
    </source>
</evidence>
<sequence length="171" mass="19317">MKIVLIGYMGSGKSTIGKLLAKELKCRFLDLDDVLENNLGTSISELFKTKGEVFFRNKEHHFLNELLTEDSNFILSTGGGTPCYSGNMDSMLQYADAVFYLKVSIPGLIERLIPEKEHRPLIKDIANEDLPEFIGKHLFERNNFYLKANHIVECDNKSPQHIADEIIGLLG</sequence>